<reference evidence="4" key="1">
    <citation type="journal article" date="2019" name="Int. J. Syst. Evol. Microbiol.">
        <title>The Global Catalogue of Microorganisms (GCM) 10K type strain sequencing project: providing services to taxonomists for standard genome sequencing and annotation.</title>
        <authorList>
            <consortium name="The Broad Institute Genomics Platform"/>
            <consortium name="The Broad Institute Genome Sequencing Center for Infectious Disease"/>
            <person name="Wu L."/>
            <person name="Ma J."/>
        </authorList>
    </citation>
    <scope>NUCLEOTIDE SEQUENCE [LARGE SCALE GENOMIC DNA]</scope>
    <source>
        <strain evidence="4">CGMCC 1.12931</strain>
    </source>
</reference>
<dbReference type="Pfam" id="PF13649">
    <property type="entry name" value="Methyltransf_25"/>
    <property type="match status" value="1"/>
</dbReference>
<proteinExistence type="predicted"/>
<keyword evidence="3" id="KW-0489">Methyltransferase</keyword>
<dbReference type="SUPFAM" id="SSF53335">
    <property type="entry name" value="S-adenosyl-L-methionine-dependent methyltransferases"/>
    <property type="match status" value="1"/>
</dbReference>
<dbReference type="RefSeq" id="WP_188459353.1">
    <property type="nucleotide sequence ID" value="NZ_BMGM01000011.1"/>
</dbReference>
<evidence type="ECO:0000256" key="1">
    <source>
        <dbReference type="ARBA" id="ARBA00022679"/>
    </source>
</evidence>
<dbReference type="PANTHER" id="PTHR43861">
    <property type="entry name" value="TRANS-ACONITATE 2-METHYLTRANSFERASE-RELATED"/>
    <property type="match status" value="1"/>
</dbReference>
<protein>
    <submittedName>
        <fullName evidence="3">Methyltransferase</fullName>
    </submittedName>
</protein>
<keyword evidence="4" id="KW-1185">Reference proteome</keyword>
<feature type="domain" description="Methyltransferase" evidence="2">
    <location>
        <begin position="42"/>
        <end position="128"/>
    </location>
</feature>
<sequence length="201" mass="23053">MKDFWNERYQAEEFAYGIEPNQFLANEIKKLKAGKILLPFEGEGRNAVFCAQENWEVDAFDFSEKGKQKAETLAKLKNVQINYQVSALENFKFKSNDYDAVALVFAHPSPDKRKMLHQQVVEALKPGGTILLEAFHEDQITKTHISGGPKKKELLYSEAMLQQDFAKLQIEKLEVVHTELEEGKYHHGEACVIRLKAKKLI</sequence>
<dbReference type="InterPro" id="IPR041698">
    <property type="entry name" value="Methyltransf_25"/>
</dbReference>
<accession>A0ABQ1SKE0</accession>
<name>A0ABQ1SKE0_9FLAO</name>
<evidence type="ECO:0000259" key="2">
    <source>
        <dbReference type="Pfam" id="PF13649"/>
    </source>
</evidence>
<dbReference type="Gene3D" id="3.40.50.150">
    <property type="entry name" value="Vaccinia Virus protein VP39"/>
    <property type="match status" value="1"/>
</dbReference>
<dbReference type="Proteomes" id="UP000599179">
    <property type="component" value="Unassembled WGS sequence"/>
</dbReference>
<keyword evidence="1" id="KW-0808">Transferase</keyword>
<dbReference type="InterPro" id="IPR029063">
    <property type="entry name" value="SAM-dependent_MTases_sf"/>
</dbReference>
<dbReference type="PANTHER" id="PTHR43861:SF3">
    <property type="entry name" value="PUTATIVE (AFU_ORTHOLOGUE AFUA_2G14390)-RELATED"/>
    <property type="match status" value="1"/>
</dbReference>
<dbReference type="EMBL" id="BMGM01000011">
    <property type="protein sequence ID" value="GGE42992.1"/>
    <property type="molecule type" value="Genomic_DNA"/>
</dbReference>
<dbReference type="GO" id="GO:0008168">
    <property type="term" value="F:methyltransferase activity"/>
    <property type="evidence" value="ECO:0007669"/>
    <property type="project" value="UniProtKB-KW"/>
</dbReference>
<dbReference type="GO" id="GO:0032259">
    <property type="term" value="P:methylation"/>
    <property type="evidence" value="ECO:0007669"/>
    <property type="project" value="UniProtKB-KW"/>
</dbReference>
<evidence type="ECO:0000313" key="4">
    <source>
        <dbReference type="Proteomes" id="UP000599179"/>
    </source>
</evidence>
<gene>
    <name evidence="3" type="ORF">GCM10010832_23680</name>
</gene>
<evidence type="ECO:0000313" key="3">
    <source>
        <dbReference type="EMBL" id="GGE42992.1"/>
    </source>
</evidence>
<organism evidence="3 4">
    <name type="scientific">Psychroflexus planctonicus</name>
    <dbReference type="NCBI Taxonomy" id="1526575"/>
    <lineage>
        <taxon>Bacteria</taxon>
        <taxon>Pseudomonadati</taxon>
        <taxon>Bacteroidota</taxon>
        <taxon>Flavobacteriia</taxon>
        <taxon>Flavobacteriales</taxon>
        <taxon>Flavobacteriaceae</taxon>
        <taxon>Psychroflexus</taxon>
    </lineage>
</organism>
<comment type="caution">
    <text evidence="3">The sequence shown here is derived from an EMBL/GenBank/DDBJ whole genome shotgun (WGS) entry which is preliminary data.</text>
</comment>
<dbReference type="CDD" id="cd02440">
    <property type="entry name" value="AdoMet_MTases"/>
    <property type="match status" value="1"/>
</dbReference>